<organism evidence="1 2">
    <name type="scientific">Dovyalis caffra</name>
    <dbReference type="NCBI Taxonomy" id="77055"/>
    <lineage>
        <taxon>Eukaryota</taxon>
        <taxon>Viridiplantae</taxon>
        <taxon>Streptophyta</taxon>
        <taxon>Embryophyta</taxon>
        <taxon>Tracheophyta</taxon>
        <taxon>Spermatophyta</taxon>
        <taxon>Magnoliopsida</taxon>
        <taxon>eudicotyledons</taxon>
        <taxon>Gunneridae</taxon>
        <taxon>Pentapetalae</taxon>
        <taxon>rosids</taxon>
        <taxon>fabids</taxon>
        <taxon>Malpighiales</taxon>
        <taxon>Salicaceae</taxon>
        <taxon>Flacourtieae</taxon>
        <taxon>Dovyalis</taxon>
    </lineage>
</organism>
<gene>
    <name evidence="1" type="ORF">DCAF_LOCUS5789</name>
</gene>
<proteinExistence type="predicted"/>
<sequence length="74" mass="8123">MSISNSSSVEPCSIIPKAKYLFLKEKTIGIGLIGCVSSLLHETYGGLLKKGMMILHRQVMIHPLQAKVQRLDLG</sequence>
<dbReference type="AlphaFoldDB" id="A0AAV1R500"/>
<accession>A0AAV1R500</accession>
<reference evidence="1 2" key="1">
    <citation type="submission" date="2024-01" db="EMBL/GenBank/DDBJ databases">
        <authorList>
            <person name="Waweru B."/>
        </authorList>
    </citation>
    <scope>NUCLEOTIDE SEQUENCE [LARGE SCALE GENOMIC DNA]</scope>
</reference>
<comment type="caution">
    <text evidence="1">The sequence shown here is derived from an EMBL/GenBank/DDBJ whole genome shotgun (WGS) entry which is preliminary data.</text>
</comment>
<keyword evidence="2" id="KW-1185">Reference proteome</keyword>
<evidence type="ECO:0000313" key="2">
    <source>
        <dbReference type="Proteomes" id="UP001314170"/>
    </source>
</evidence>
<protein>
    <submittedName>
        <fullName evidence="1">Uncharacterized protein</fullName>
    </submittedName>
</protein>
<feature type="non-terminal residue" evidence="1">
    <location>
        <position position="74"/>
    </location>
</feature>
<dbReference type="Proteomes" id="UP001314170">
    <property type="component" value="Unassembled WGS sequence"/>
</dbReference>
<evidence type="ECO:0000313" key="1">
    <source>
        <dbReference type="EMBL" id="CAK7328070.1"/>
    </source>
</evidence>
<dbReference type="EMBL" id="CAWUPB010000893">
    <property type="protein sequence ID" value="CAK7328070.1"/>
    <property type="molecule type" value="Genomic_DNA"/>
</dbReference>
<name>A0AAV1R500_9ROSI</name>